<keyword evidence="2" id="KW-0812">Transmembrane</keyword>
<accession>A0A3B7LZC2</accession>
<sequence>MSDAAQSEKIANEKKGWKGLLIGFILSAFFLGFFYLAVSNEPDYMPSQKNKQTDSSQQPAATHAHEDMKMSDAEMKNMQHGEAHTEHAH</sequence>
<gene>
    <name evidence="3" type="ORF">CDG60_04280</name>
    <name evidence="4" type="ORF">QR674_16000</name>
</gene>
<evidence type="ECO:0000313" key="3">
    <source>
        <dbReference type="EMBL" id="AXY55869.1"/>
    </source>
</evidence>
<reference evidence="5" key="1">
    <citation type="submission" date="2018-09" db="EMBL/GenBank/DDBJ databases">
        <title>The complete genome of Acinetobacter sp. strain WCHAc010005.</title>
        <authorList>
            <person name="Hu Y."/>
            <person name="Long H."/>
            <person name="Feng Y."/>
            <person name="Zong Z."/>
        </authorList>
    </citation>
    <scope>NUCLEOTIDE SEQUENCE [LARGE SCALE GENOMIC DNA]</scope>
    <source>
        <strain evidence="5">WCHAc010005</strain>
    </source>
</reference>
<organism evidence="3 5">
    <name type="scientific">Acinetobacter chinensis</name>
    <dbReference type="NCBI Taxonomy" id="2004650"/>
    <lineage>
        <taxon>Bacteria</taxon>
        <taxon>Pseudomonadati</taxon>
        <taxon>Pseudomonadota</taxon>
        <taxon>Gammaproteobacteria</taxon>
        <taxon>Moraxellales</taxon>
        <taxon>Moraxellaceae</taxon>
        <taxon>Acinetobacter</taxon>
    </lineage>
</organism>
<evidence type="ECO:0000256" key="2">
    <source>
        <dbReference type="SAM" id="Phobius"/>
    </source>
</evidence>
<feature type="region of interest" description="Disordered" evidence="1">
    <location>
        <begin position="44"/>
        <end position="89"/>
    </location>
</feature>
<evidence type="ECO:0000256" key="1">
    <source>
        <dbReference type="SAM" id="MobiDB-lite"/>
    </source>
</evidence>
<evidence type="ECO:0000313" key="6">
    <source>
        <dbReference type="Proteomes" id="UP001278188"/>
    </source>
</evidence>
<dbReference type="EMBL" id="CP032134">
    <property type="protein sequence ID" value="AXY55869.1"/>
    <property type="molecule type" value="Genomic_DNA"/>
</dbReference>
<keyword evidence="2" id="KW-0472">Membrane</keyword>
<dbReference type="RefSeq" id="WP_087513801.1">
    <property type="nucleotide sequence ID" value="NZ_CP032134.1"/>
</dbReference>
<evidence type="ECO:0000313" key="4">
    <source>
        <dbReference type="EMBL" id="MDV2470478.1"/>
    </source>
</evidence>
<name>A0A3B7LZC2_9GAMM</name>
<feature type="compositionally biased region" description="Polar residues" evidence="1">
    <location>
        <begin position="47"/>
        <end position="60"/>
    </location>
</feature>
<feature type="transmembrane region" description="Helical" evidence="2">
    <location>
        <begin position="20"/>
        <end position="38"/>
    </location>
</feature>
<dbReference type="Proteomes" id="UP000263753">
    <property type="component" value="Chromosome"/>
</dbReference>
<dbReference type="EMBL" id="JASVDY010000009">
    <property type="protein sequence ID" value="MDV2470478.1"/>
    <property type="molecule type" value="Genomic_DNA"/>
</dbReference>
<keyword evidence="6" id="KW-1185">Reference proteome</keyword>
<dbReference type="Proteomes" id="UP001278188">
    <property type="component" value="Unassembled WGS sequence"/>
</dbReference>
<evidence type="ECO:0008006" key="7">
    <source>
        <dbReference type="Google" id="ProtNLM"/>
    </source>
</evidence>
<dbReference type="KEGG" id="achi:CDG60_04280"/>
<feature type="compositionally biased region" description="Basic and acidic residues" evidence="1">
    <location>
        <begin position="63"/>
        <end position="89"/>
    </location>
</feature>
<protein>
    <recommendedName>
        <fullName evidence="7">DUF4199 domain-containing protein</fullName>
    </recommendedName>
</protein>
<evidence type="ECO:0000313" key="5">
    <source>
        <dbReference type="Proteomes" id="UP000263753"/>
    </source>
</evidence>
<reference evidence="4 6" key="3">
    <citation type="submission" date="2023-06" db="EMBL/GenBank/DDBJ databases">
        <title>Genomic Analysis of Acinetobacter Strains Recovered from South Australian Aquatic Samples provides Insights into the Circulation of Antibiotic Resistance determinants in the Environment.</title>
        <authorList>
            <person name="Tobin L."/>
            <person name="Jarocki V.M."/>
            <person name="Kenyon J."/>
            <person name="Drigo B."/>
            <person name="Donner E."/>
            <person name="Djordjevic S.P."/>
            <person name="Hamidian M."/>
        </authorList>
    </citation>
    <scope>NUCLEOTIDE SEQUENCE [LARGE SCALE GENOMIC DNA]</scope>
    <source>
        <strain evidence="4 6">SAAc652</strain>
    </source>
</reference>
<proteinExistence type="predicted"/>
<dbReference type="AlphaFoldDB" id="A0A3B7LZC2"/>
<reference evidence="3" key="2">
    <citation type="journal article" date="2019" name="J. Microbiol.">
        <title>Acinetobacter chinensis, a novel Acinetobacter species, carrying blaNDM-1, recovered from hospital sewage.</title>
        <authorList>
            <person name="Hu Y."/>
            <person name="Feng Y."/>
            <person name="Qin J."/>
            <person name="Zhang X."/>
            <person name="Zong Z."/>
        </authorList>
    </citation>
    <scope>NUCLEOTIDE SEQUENCE</scope>
    <source>
        <strain evidence="3">WCHAc010005</strain>
    </source>
</reference>
<keyword evidence="2" id="KW-1133">Transmembrane helix</keyword>